<reference evidence="6 7" key="1">
    <citation type="submission" date="2024-01" db="EMBL/GenBank/DDBJ databases">
        <title>A draft genome for the cacao thread blight pathogen Marasmiellus scandens.</title>
        <authorList>
            <person name="Baruah I.K."/>
            <person name="Leung J."/>
            <person name="Bukari Y."/>
            <person name="Amoako-Attah I."/>
            <person name="Meinhardt L.W."/>
            <person name="Bailey B.A."/>
            <person name="Cohen S.P."/>
        </authorList>
    </citation>
    <scope>NUCLEOTIDE SEQUENCE [LARGE SCALE GENOMIC DNA]</scope>
    <source>
        <strain evidence="6 7">GH-19</strain>
    </source>
</reference>
<comment type="caution">
    <text evidence="6">The sequence shown here is derived from an EMBL/GenBank/DDBJ whole genome shotgun (WGS) entry which is preliminary data.</text>
</comment>
<evidence type="ECO:0000256" key="1">
    <source>
        <dbReference type="ARBA" id="ARBA00004340"/>
    </source>
</evidence>
<evidence type="ECO:0000313" key="6">
    <source>
        <dbReference type="EMBL" id="KAK7455294.1"/>
    </source>
</evidence>
<dbReference type="Pfam" id="PF20147">
    <property type="entry name" value="Crinkler"/>
    <property type="match status" value="1"/>
</dbReference>
<evidence type="ECO:0000256" key="3">
    <source>
        <dbReference type="ARBA" id="ARBA00022525"/>
    </source>
</evidence>
<dbReference type="InterPro" id="IPR045379">
    <property type="entry name" value="Crinkler_N"/>
</dbReference>
<organism evidence="6 7">
    <name type="scientific">Marasmiellus scandens</name>
    <dbReference type="NCBI Taxonomy" id="2682957"/>
    <lineage>
        <taxon>Eukaryota</taxon>
        <taxon>Fungi</taxon>
        <taxon>Dikarya</taxon>
        <taxon>Basidiomycota</taxon>
        <taxon>Agaricomycotina</taxon>
        <taxon>Agaricomycetes</taxon>
        <taxon>Agaricomycetidae</taxon>
        <taxon>Agaricales</taxon>
        <taxon>Marasmiineae</taxon>
        <taxon>Omphalotaceae</taxon>
        <taxon>Marasmiellus</taxon>
    </lineage>
</organism>
<dbReference type="SUPFAM" id="SSF56112">
    <property type="entry name" value="Protein kinase-like (PK-like)"/>
    <property type="match status" value="1"/>
</dbReference>
<feature type="region of interest" description="Disordered" evidence="4">
    <location>
        <begin position="1"/>
        <end position="25"/>
    </location>
</feature>
<dbReference type="Proteomes" id="UP001498398">
    <property type="component" value="Unassembled WGS sequence"/>
</dbReference>
<dbReference type="EMBL" id="JBANRG010000023">
    <property type="protein sequence ID" value="KAK7455294.1"/>
    <property type="molecule type" value="Genomic_DNA"/>
</dbReference>
<evidence type="ECO:0000313" key="7">
    <source>
        <dbReference type="Proteomes" id="UP001498398"/>
    </source>
</evidence>
<dbReference type="InterPro" id="IPR011009">
    <property type="entry name" value="Kinase-like_dom_sf"/>
</dbReference>
<proteinExistence type="predicted"/>
<comment type="subcellular location">
    <subcellularLocation>
        <location evidence="1">Host cell</location>
    </subcellularLocation>
    <subcellularLocation>
        <location evidence="2">Secreted</location>
    </subcellularLocation>
</comment>
<evidence type="ECO:0000256" key="2">
    <source>
        <dbReference type="ARBA" id="ARBA00004613"/>
    </source>
</evidence>
<protein>
    <recommendedName>
        <fullName evidence="5">Crinkler effector protein N-terminal domain-containing protein</fullName>
    </recommendedName>
</protein>
<evidence type="ECO:0000259" key="5">
    <source>
        <dbReference type="Pfam" id="PF20147"/>
    </source>
</evidence>
<evidence type="ECO:0000256" key="4">
    <source>
        <dbReference type="SAM" id="MobiDB-lite"/>
    </source>
</evidence>
<gene>
    <name evidence="6" type="ORF">VKT23_011167</name>
</gene>
<sequence>MTDVPMAAVEHEAHSSSRKRPRSPSSAADLTLFCCLVGSNTPFPVDISGSRTVGHLKEIIKKKKPQDLKGMDADKLELFKVSLPSGRDLEKRVKDAIDNIEPLDPTTKLAKIFFDEPPEETVHIAVKLPDDADNFPTGAPSDLAKPSALDKFQAPDHTFKFGYNRPPSAASALPVTLLHPIFNEFIDDCEHYKPSNEDHSFALNLAHLMCGFFKNEKERQAAFIQICQENGLSFTPSKIVGTDFTTDGDMHCNGFMYCLGDIKNETGSNAAEPIFQSACYYTAHLKNRQASNIHSTFPCLGLYVIGPILGFIGLAFDVKTQIQVLTQPIRFDYHHTDVKQRRTAARYLGAFRRTARKLKIYYETEIPKLKNLPVPSSAHQSFPCYSRYTALSDSAEHEIQYIAQPMGNKLVFHGKSGGAEVCVKFVTRYSKEAHLHCVKLGIAPVLRGFESLPGGWFMVVMDWIGNDYVSFDIRATTDLHHMHRVFMDKLGDFHRAGYVHGDIRNVNVMVRRDGELMRNNGEVGFMLLDFDWSGRTGEVSYPMNVNKGNGLWRPEDVKDEVWIQADHDLQMLNHMFEMLTD</sequence>
<accession>A0ABR1JAY5</accession>
<keyword evidence="7" id="KW-1185">Reference proteome</keyword>
<keyword evidence="3" id="KW-0964">Secreted</keyword>
<feature type="domain" description="Crinkler effector protein N-terminal" evidence="5">
    <location>
        <begin position="30"/>
        <end position="127"/>
    </location>
</feature>
<name>A0ABR1JAY5_9AGAR</name>